<dbReference type="AlphaFoldDB" id="T0FCZ0"/>
<comment type="caution">
    <text evidence="1">The sequence shown here is derived from an EMBL/GenBank/DDBJ whole genome shotgun (WGS) entry which is preliminary data.</text>
</comment>
<protein>
    <submittedName>
        <fullName evidence="1">NAD(P)-binding Rossmann-like domain protein</fullName>
    </submittedName>
</protein>
<dbReference type="InterPro" id="IPR050464">
    <property type="entry name" value="Zeta_carotene_desat/Oxidored"/>
</dbReference>
<reference evidence="1" key="1">
    <citation type="submission" date="2013-05" db="EMBL/GenBank/DDBJ databases">
        <authorList>
            <person name="Harkins D.M."/>
            <person name="Durkin A.S."/>
            <person name="Brinkac L.M."/>
            <person name="Haft D.H."/>
            <person name="Selengut J.D."/>
            <person name="Sanka R."/>
            <person name="DePew J."/>
            <person name="Purushe J."/>
            <person name="Hartskeerl R.A."/>
            <person name="Ahmed A."/>
            <person name="van der Linden H."/>
            <person name="Goris M.G.A."/>
            <person name="Vinetz J.M."/>
            <person name="Sutton G.G."/>
            <person name="Nierman W.C."/>
            <person name="Fouts D.E."/>
        </authorList>
    </citation>
    <scope>NUCLEOTIDE SEQUENCE [LARGE SCALE GENOMIC DNA]</scope>
    <source>
        <strain evidence="1">5399</strain>
    </source>
</reference>
<gene>
    <name evidence="1" type="ORF">LEP1GSC050_3768</name>
</gene>
<sequence>MKIAIIGSGIAGLSACWYLGKEHEVTLIERHSLVGMDAHGTDLDWNGKSIRIDVPFRAFKKNYYPCLLDLFKEADIAVRPVDYSFSLNYGDGTTYFGFSTFALGGNFFPIPYIACFSNSKSRKIFSDAMRFYEESETQLETLNEEQLTISDFLHKFQYSREFEDQYLIPMFSTINTCTSESAKNYPAEAVIRYHSKGLKFLRFLTAEKGTRDITNRLASRASKILLNSEPKQIVLNGNKVRLLFDNHEEYFDRVVIAAPANRAVSMLPDEHARERELLSSFKYESSEVVTHSDPKFMPKQKKHWAPMCFALSKDGSRATATILLNKVLPEMSGKPVFQTWNPMIEPLPNSILSRSKFERPVIDLASKEMIRELKELQEMPGRKVWLCGSYARYGIPLLEAGVSTALDVKNWVESSIVKA</sequence>
<dbReference type="Pfam" id="PF13450">
    <property type="entry name" value="NAD_binding_8"/>
    <property type="match status" value="1"/>
</dbReference>
<dbReference type="STRING" id="1049789.LEP1GSC050_3768"/>
<dbReference type="OrthoDB" id="5792777at2"/>
<dbReference type="Gene3D" id="3.30.70.1990">
    <property type="match status" value="1"/>
</dbReference>
<proteinExistence type="predicted"/>
<dbReference type="EMBL" id="AHMO02000008">
    <property type="protein sequence ID" value="EQA45467.1"/>
    <property type="molecule type" value="Genomic_DNA"/>
</dbReference>
<accession>T0FCZ0</accession>
<evidence type="ECO:0000313" key="2">
    <source>
        <dbReference type="Proteomes" id="UP000015454"/>
    </source>
</evidence>
<organism evidence="1 2">
    <name type="scientific">Leptospira broomii serovar Hurstbridge str. 5399</name>
    <dbReference type="NCBI Taxonomy" id="1049789"/>
    <lineage>
        <taxon>Bacteria</taxon>
        <taxon>Pseudomonadati</taxon>
        <taxon>Spirochaetota</taxon>
        <taxon>Spirochaetia</taxon>
        <taxon>Leptospirales</taxon>
        <taxon>Leptospiraceae</taxon>
        <taxon>Leptospira</taxon>
    </lineage>
</organism>
<dbReference type="Proteomes" id="UP000015454">
    <property type="component" value="Unassembled WGS sequence"/>
</dbReference>
<evidence type="ECO:0000313" key="1">
    <source>
        <dbReference type="EMBL" id="EQA45467.1"/>
    </source>
</evidence>
<dbReference type="InterPro" id="IPR036188">
    <property type="entry name" value="FAD/NAD-bd_sf"/>
</dbReference>
<dbReference type="SUPFAM" id="SSF51905">
    <property type="entry name" value="FAD/NAD(P)-binding domain"/>
    <property type="match status" value="1"/>
</dbReference>
<dbReference type="PANTHER" id="PTHR42923">
    <property type="entry name" value="PROTOPORPHYRINOGEN OXIDASE"/>
    <property type="match status" value="1"/>
</dbReference>
<dbReference type="Gene3D" id="1.10.405.20">
    <property type="match status" value="1"/>
</dbReference>
<dbReference type="PROSITE" id="PS51257">
    <property type="entry name" value="PROKAR_LIPOPROTEIN"/>
    <property type="match status" value="1"/>
</dbReference>
<dbReference type="GO" id="GO:0016491">
    <property type="term" value="F:oxidoreductase activity"/>
    <property type="evidence" value="ECO:0007669"/>
    <property type="project" value="TreeGrafter"/>
</dbReference>
<dbReference type="Gene3D" id="3.50.50.60">
    <property type="entry name" value="FAD/NAD(P)-binding domain"/>
    <property type="match status" value="1"/>
</dbReference>
<dbReference type="RefSeq" id="WP_010571861.1">
    <property type="nucleotide sequence ID" value="NZ_AHMO02000008.1"/>
</dbReference>
<name>T0FCZ0_9LEPT</name>
<keyword evidence="2" id="KW-1185">Reference proteome</keyword>
<dbReference type="PANTHER" id="PTHR42923:SF17">
    <property type="entry name" value="AMINE OXIDASE DOMAIN-CONTAINING PROTEIN"/>
    <property type="match status" value="1"/>
</dbReference>